<gene>
    <name evidence="2" type="ORF">H8N03_24245</name>
</gene>
<protein>
    <submittedName>
        <fullName evidence="2">DUF898 domain-containing protein</fullName>
    </submittedName>
</protein>
<feature type="transmembrane region" description="Helical" evidence="1">
    <location>
        <begin position="232"/>
        <end position="262"/>
    </location>
</feature>
<dbReference type="RefSeq" id="WP_187078816.1">
    <property type="nucleotide sequence ID" value="NZ_JACORT010000014.1"/>
</dbReference>
<dbReference type="Pfam" id="PF05987">
    <property type="entry name" value="DUF898"/>
    <property type="match status" value="1"/>
</dbReference>
<keyword evidence="1" id="KW-1133">Transmembrane helix</keyword>
<feature type="transmembrane region" description="Helical" evidence="1">
    <location>
        <begin position="147"/>
        <end position="168"/>
    </location>
</feature>
<evidence type="ECO:0000313" key="3">
    <source>
        <dbReference type="Proteomes" id="UP000608513"/>
    </source>
</evidence>
<keyword evidence="3" id="KW-1185">Reference proteome</keyword>
<keyword evidence="1" id="KW-0472">Membrane</keyword>
<proteinExistence type="predicted"/>
<feature type="transmembrane region" description="Helical" evidence="1">
    <location>
        <begin position="180"/>
        <end position="199"/>
    </location>
</feature>
<dbReference type="InterPro" id="IPR010295">
    <property type="entry name" value="DUF898"/>
</dbReference>
<comment type="caution">
    <text evidence="2">The sequence shown here is derived from an EMBL/GenBank/DDBJ whole genome shotgun (WGS) entry which is preliminary data.</text>
</comment>
<sequence length="397" mass="43533">MGMQDPHAHASRADITAYPLEFSGSGGEYFRVWIVNLLLSIVTLGFYTPLARRRTAQYFYGHTLVAGSPLEFTAQTKRMLIGFVLFVALYAALKVASQTGQDTVVAVMLLGGAALAPYFWASAMRFRFNATRWRGVRLQFTASWAEVYRASLPAFFFAIVWVGGLAQIGMLLEPGQDRSLPMVIGVAVAAVVISVLCAIRLEYNYKSLMVARGRIGGQPGRWKPQFGDFVRIWAATLAVFLGVVLLVAAIIAATLGGSFALLKNMKGGGIAAVLMMVAMFVAFTFLLFLASAPARAYREARMFQLVWNNIGVSKVARFKCRLRPWRYVGLRVKNVFLSLLTLGFYRPFARVSEYRMKAESVTLHVKGGLDQLAGQLAREELAVGDAIADAVGLELVG</sequence>
<reference evidence="2" key="1">
    <citation type="submission" date="2020-08" db="EMBL/GenBank/DDBJ databases">
        <title>Ramlibacter sp. USB13 16S ribosomal RNA gene genome sequencing and assembly.</title>
        <authorList>
            <person name="Kang M."/>
        </authorList>
    </citation>
    <scope>NUCLEOTIDE SEQUENCE</scope>
    <source>
        <strain evidence="2">USB13</strain>
    </source>
</reference>
<name>A0A923SHM9_9BURK</name>
<evidence type="ECO:0000313" key="2">
    <source>
        <dbReference type="EMBL" id="MBC5786072.1"/>
    </source>
</evidence>
<feature type="transmembrane region" description="Helical" evidence="1">
    <location>
        <begin position="103"/>
        <end position="126"/>
    </location>
</feature>
<organism evidence="2 3">
    <name type="scientific">Ramlibacter cellulosilyticus</name>
    <dbReference type="NCBI Taxonomy" id="2764187"/>
    <lineage>
        <taxon>Bacteria</taxon>
        <taxon>Pseudomonadati</taxon>
        <taxon>Pseudomonadota</taxon>
        <taxon>Betaproteobacteria</taxon>
        <taxon>Burkholderiales</taxon>
        <taxon>Comamonadaceae</taxon>
        <taxon>Ramlibacter</taxon>
    </lineage>
</organism>
<feature type="transmembrane region" description="Helical" evidence="1">
    <location>
        <begin position="79"/>
        <end position="97"/>
    </location>
</feature>
<keyword evidence="1" id="KW-0812">Transmembrane</keyword>
<feature type="transmembrane region" description="Helical" evidence="1">
    <location>
        <begin position="268"/>
        <end position="292"/>
    </location>
</feature>
<dbReference type="AlphaFoldDB" id="A0A923SHM9"/>
<feature type="transmembrane region" description="Helical" evidence="1">
    <location>
        <begin position="30"/>
        <end position="50"/>
    </location>
</feature>
<dbReference type="Proteomes" id="UP000608513">
    <property type="component" value="Unassembled WGS sequence"/>
</dbReference>
<evidence type="ECO:0000256" key="1">
    <source>
        <dbReference type="SAM" id="Phobius"/>
    </source>
</evidence>
<accession>A0A923SHM9</accession>
<dbReference type="EMBL" id="JACORT010000014">
    <property type="protein sequence ID" value="MBC5786072.1"/>
    <property type="molecule type" value="Genomic_DNA"/>
</dbReference>